<dbReference type="AlphaFoldDB" id="A0A401U475"/>
<sequence length="81" mass="9013">THADHADQQRGDHQRRPEADPAGELKAEERAQHVEAGMREVEHAHHAEDDGESAGQQKQQHAEQDAVQRRDDDELSHGAPA</sequence>
<name>A0A401U475_CHIPU</name>
<keyword evidence="3" id="KW-1185">Reference proteome</keyword>
<dbReference type="EMBL" id="BEZZ01270571">
    <property type="protein sequence ID" value="GCC49680.1"/>
    <property type="molecule type" value="Genomic_DNA"/>
</dbReference>
<organism evidence="2 3">
    <name type="scientific">Chiloscyllium punctatum</name>
    <name type="common">Brownbanded bambooshark</name>
    <name type="synonym">Hemiscyllium punctatum</name>
    <dbReference type="NCBI Taxonomy" id="137246"/>
    <lineage>
        <taxon>Eukaryota</taxon>
        <taxon>Metazoa</taxon>
        <taxon>Chordata</taxon>
        <taxon>Craniata</taxon>
        <taxon>Vertebrata</taxon>
        <taxon>Chondrichthyes</taxon>
        <taxon>Elasmobranchii</taxon>
        <taxon>Galeomorphii</taxon>
        <taxon>Galeoidea</taxon>
        <taxon>Orectolobiformes</taxon>
        <taxon>Hemiscylliidae</taxon>
        <taxon>Chiloscyllium</taxon>
    </lineage>
</organism>
<comment type="caution">
    <text evidence="2">The sequence shown here is derived from an EMBL/GenBank/DDBJ whole genome shotgun (WGS) entry which is preliminary data.</text>
</comment>
<evidence type="ECO:0000313" key="3">
    <source>
        <dbReference type="Proteomes" id="UP000287033"/>
    </source>
</evidence>
<feature type="region of interest" description="Disordered" evidence="1">
    <location>
        <begin position="1"/>
        <end position="81"/>
    </location>
</feature>
<feature type="compositionally biased region" description="Basic and acidic residues" evidence="1">
    <location>
        <begin position="1"/>
        <end position="48"/>
    </location>
</feature>
<feature type="compositionally biased region" description="Basic and acidic residues" evidence="1">
    <location>
        <begin position="60"/>
        <end position="81"/>
    </location>
</feature>
<accession>A0A401U475</accession>
<proteinExistence type="predicted"/>
<protein>
    <submittedName>
        <fullName evidence="2">Uncharacterized protein</fullName>
    </submittedName>
</protein>
<dbReference type="Proteomes" id="UP000287033">
    <property type="component" value="Unassembled WGS sequence"/>
</dbReference>
<evidence type="ECO:0000313" key="2">
    <source>
        <dbReference type="EMBL" id="GCC49680.1"/>
    </source>
</evidence>
<gene>
    <name evidence="2" type="ORF">chiPu_0033720</name>
</gene>
<evidence type="ECO:0000256" key="1">
    <source>
        <dbReference type="SAM" id="MobiDB-lite"/>
    </source>
</evidence>
<reference evidence="2 3" key="1">
    <citation type="journal article" date="2018" name="Nat. Ecol. Evol.">
        <title>Shark genomes provide insights into elasmobranch evolution and the origin of vertebrates.</title>
        <authorList>
            <person name="Hara Y"/>
            <person name="Yamaguchi K"/>
            <person name="Onimaru K"/>
            <person name="Kadota M"/>
            <person name="Koyanagi M"/>
            <person name="Keeley SD"/>
            <person name="Tatsumi K"/>
            <person name="Tanaka K"/>
            <person name="Motone F"/>
            <person name="Kageyama Y"/>
            <person name="Nozu R"/>
            <person name="Adachi N"/>
            <person name="Nishimura O"/>
            <person name="Nakagawa R"/>
            <person name="Tanegashima C"/>
            <person name="Kiyatake I"/>
            <person name="Matsumoto R"/>
            <person name="Murakumo K"/>
            <person name="Nishida K"/>
            <person name="Terakita A"/>
            <person name="Kuratani S"/>
            <person name="Sato K"/>
            <person name="Hyodo S Kuraku.S."/>
        </authorList>
    </citation>
    <scope>NUCLEOTIDE SEQUENCE [LARGE SCALE GENOMIC DNA]</scope>
</reference>
<feature type="non-terminal residue" evidence="2">
    <location>
        <position position="1"/>
    </location>
</feature>